<dbReference type="PANTHER" id="PTHR36699:SF1">
    <property type="entry name" value="L,D-TRANSPEPTIDASE YAFK-RELATED"/>
    <property type="match status" value="1"/>
</dbReference>
<comment type="similarity">
    <text evidence="2">Belongs to the YkuD family.</text>
</comment>
<comment type="caution">
    <text evidence="9">The sequence shown here is derived from an EMBL/GenBank/DDBJ whole genome shotgun (WGS) entry which is preliminary data.</text>
</comment>
<organism evidence="9 10">
    <name type="scientific">Leptobacterium flavescens</name>
    <dbReference type="NCBI Taxonomy" id="472055"/>
    <lineage>
        <taxon>Bacteria</taxon>
        <taxon>Pseudomonadati</taxon>
        <taxon>Bacteroidota</taxon>
        <taxon>Flavobacteriia</taxon>
        <taxon>Flavobacteriales</taxon>
        <taxon>Flavobacteriaceae</taxon>
        <taxon>Leptobacterium</taxon>
    </lineage>
</organism>
<dbReference type="GO" id="GO:0071555">
    <property type="term" value="P:cell wall organization"/>
    <property type="evidence" value="ECO:0007669"/>
    <property type="project" value="UniProtKB-UniRule"/>
</dbReference>
<sequence length="242" mass="28164">MRKKISWFLVLITGCVLLALVYPGSRRYLIKIYMTITKKGSEPLYTEEEKASWEFVGKPVFIRIFKETSELELWVQTEEGSPYTLADTKEICKWSGKLGPKLKEGDKQSPEGFYKITKDLLNPNSSYHLSMNLGFPNAYDKAHDRTGSFLMIHGNCVSIGCYAITDREIEKLYTYVEEAQKNGQREVPVHIFPFRINDAKLESQKDSPWIGFWRNLYEGYQLFERDHIPPEVELCGKKYCFQ</sequence>
<evidence type="ECO:0000313" key="9">
    <source>
        <dbReference type="EMBL" id="NER14657.1"/>
    </source>
</evidence>
<comment type="pathway">
    <text evidence="1 7">Cell wall biogenesis; peptidoglycan biosynthesis.</text>
</comment>
<keyword evidence="3" id="KW-0808">Transferase</keyword>
<dbReference type="GO" id="GO:0008360">
    <property type="term" value="P:regulation of cell shape"/>
    <property type="evidence" value="ECO:0007669"/>
    <property type="project" value="UniProtKB-UniRule"/>
</dbReference>
<keyword evidence="6 7" id="KW-0961">Cell wall biogenesis/degradation</keyword>
<dbReference type="PROSITE" id="PS52029">
    <property type="entry name" value="LD_TPASE"/>
    <property type="match status" value="1"/>
</dbReference>
<evidence type="ECO:0000256" key="4">
    <source>
        <dbReference type="ARBA" id="ARBA00022960"/>
    </source>
</evidence>
<dbReference type="InterPro" id="IPR005490">
    <property type="entry name" value="LD_TPept_cat_dom"/>
</dbReference>
<dbReference type="GO" id="GO:0004180">
    <property type="term" value="F:carboxypeptidase activity"/>
    <property type="evidence" value="ECO:0007669"/>
    <property type="project" value="UniProtKB-ARBA"/>
</dbReference>
<evidence type="ECO:0000256" key="2">
    <source>
        <dbReference type="ARBA" id="ARBA00005992"/>
    </source>
</evidence>
<dbReference type="AlphaFoldDB" id="A0A6P0UNV7"/>
<dbReference type="UniPathway" id="UPA00219"/>
<accession>A0A6P0UNV7</accession>
<evidence type="ECO:0000256" key="5">
    <source>
        <dbReference type="ARBA" id="ARBA00022984"/>
    </source>
</evidence>
<dbReference type="SUPFAM" id="SSF141523">
    <property type="entry name" value="L,D-transpeptidase catalytic domain-like"/>
    <property type="match status" value="1"/>
</dbReference>
<feature type="active site" description="Proton donor/acceptor" evidence="7">
    <location>
        <position position="153"/>
    </location>
</feature>
<dbReference type="PANTHER" id="PTHR36699">
    <property type="entry name" value="LD-TRANSPEPTIDASE"/>
    <property type="match status" value="1"/>
</dbReference>
<evidence type="ECO:0000256" key="1">
    <source>
        <dbReference type="ARBA" id="ARBA00004752"/>
    </source>
</evidence>
<dbReference type="CDD" id="cd16913">
    <property type="entry name" value="YkuD_like"/>
    <property type="match status" value="1"/>
</dbReference>
<dbReference type="PROSITE" id="PS51257">
    <property type="entry name" value="PROKAR_LIPOPROTEIN"/>
    <property type="match status" value="1"/>
</dbReference>
<keyword evidence="4 7" id="KW-0133">Cell shape</keyword>
<feature type="domain" description="L,D-TPase catalytic" evidence="8">
    <location>
        <begin position="60"/>
        <end position="192"/>
    </location>
</feature>
<feature type="active site" description="Nucleophile" evidence="7">
    <location>
        <position position="161"/>
    </location>
</feature>
<dbReference type="Proteomes" id="UP000468581">
    <property type="component" value="Unassembled WGS sequence"/>
</dbReference>
<dbReference type="RefSeq" id="WP_163607939.1">
    <property type="nucleotide sequence ID" value="NZ_JAABOO010000003.1"/>
</dbReference>
<dbReference type="InterPro" id="IPR038063">
    <property type="entry name" value="Transpep_catalytic_dom"/>
</dbReference>
<evidence type="ECO:0000313" key="10">
    <source>
        <dbReference type="Proteomes" id="UP000468581"/>
    </source>
</evidence>
<evidence type="ECO:0000256" key="6">
    <source>
        <dbReference type="ARBA" id="ARBA00023316"/>
    </source>
</evidence>
<proteinExistence type="inferred from homology"/>
<dbReference type="EMBL" id="JAABOO010000003">
    <property type="protein sequence ID" value="NER14657.1"/>
    <property type="molecule type" value="Genomic_DNA"/>
</dbReference>
<dbReference type="Pfam" id="PF03734">
    <property type="entry name" value="YkuD"/>
    <property type="match status" value="1"/>
</dbReference>
<dbReference type="GO" id="GO:0016740">
    <property type="term" value="F:transferase activity"/>
    <property type="evidence" value="ECO:0007669"/>
    <property type="project" value="UniProtKB-KW"/>
</dbReference>
<reference evidence="9 10" key="1">
    <citation type="submission" date="2020-01" db="EMBL/GenBank/DDBJ databases">
        <title>Leptobacterium flavescens.</title>
        <authorList>
            <person name="Wang G."/>
        </authorList>
    </citation>
    <scope>NUCLEOTIDE SEQUENCE [LARGE SCALE GENOMIC DNA]</scope>
    <source>
        <strain evidence="9 10">KCTC 22160</strain>
    </source>
</reference>
<evidence type="ECO:0000256" key="3">
    <source>
        <dbReference type="ARBA" id="ARBA00022679"/>
    </source>
</evidence>
<keyword evidence="5 7" id="KW-0573">Peptidoglycan synthesis</keyword>
<gene>
    <name evidence="9" type="ORF">GWK08_14470</name>
</gene>
<protein>
    <submittedName>
        <fullName evidence="9">2-dehydro-3-deoxyphosphooctonate aldolase</fullName>
    </submittedName>
</protein>
<evidence type="ECO:0000256" key="7">
    <source>
        <dbReference type="PROSITE-ProRule" id="PRU01373"/>
    </source>
</evidence>
<keyword evidence="10" id="KW-1185">Reference proteome</keyword>
<name>A0A6P0UNV7_9FLAO</name>
<evidence type="ECO:0000259" key="8">
    <source>
        <dbReference type="PROSITE" id="PS52029"/>
    </source>
</evidence>
<dbReference type="GO" id="GO:0009252">
    <property type="term" value="P:peptidoglycan biosynthetic process"/>
    <property type="evidence" value="ECO:0007669"/>
    <property type="project" value="UniProtKB-UniPathway"/>
</dbReference>